<dbReference type="WBParaSite" id="EgrG_000655800">
    <property type="protein sequence ID" value="EgrG_000655800"/>
    <property type="gene ID" value="EgrG_000655800"/>
</dbReference>
<dbReference type="EMBL" id="LK028578">
    <property type="protein sequence ID" value="CDS18725.1"/>
    <property type="molecule type" value="Genomic_DNA"/>
</dbReference>
<dbReference type="AlphaFoldDB" id="A0A068WJW4"/>
<reference evidence="2" key="2">
    <citation type="submission" date="2014-06" db="EMBL/GenBank/DDBJ databases">
        <authorList>
            <person name="Aslett M."/>
        </authorList>
    </citation>
    <scope>NUCLEOTIDE SEQUENCE</scope>
</reference>
<reference evidence="2 3" key="1">
    <citation type="journal article" date="2013" name="Nature">
        <title>The genomes of four tapeworm species reveal adaptations to parasitism.</title>
        <authorList>
            <person name="Tsai I.J."/>
            <person name="Zarowiecki M."/>
            <person name="Holroyd N."/>
            <person name="Garciarrubio A."/>
            <person name="Sanchez-Flores A."/>
            <person name="Brooks K.L."/>
            <person name="Tracey A."/>
            <person name="Bobes R.J."/>
            <person name="Fragoso G."/>
            <person name="Sciutto E."/>
            <person name="Aslett M."/>
            <person name="Beasley H."/>
            <person name="Bennett H.M."/>
            <person name="Cai J."/>
            <person name="Camicia F."/>
            <person name="Clark R."/>
            <person name="Cucher M."/>
            <person name="De Silva N."/>
            <person name="Day T.A."/>
            <person name="Deplazes P."/>
            <person name="Estrada K."/>
            <person name="Fernandez C."/>
            <person name="Holland P.W."/>
            <person name="Hou J."/>
            <person name="Hu S."/>
            <person name="Huckvale T."/>
            <person name="Hung S.S."/>
            <person name="Kamenetzky L."/>
            <person name="Keane J.A."/>
            <person name="Kiss F."/>
            <person name="Koziol U."/>
            <person name="Lambert O."/>
            <person name="Liu K."/>
            <person name="Luo X."/>
            <person name="Luo Y."/>
            <person name="Macchiaroli N."/>
            <person name="Nichol S."/>
            <person name="Paps J."/>
            <person name="Parkinson J."/>
            <person name="Pouchkina-Stantcheva N."/>
            <person name="Riddiford N."/>
            <person name="Rosenzvit M."/>
            <person name="Salinas G."/>
            <person name="Wasmuth J.D."/>
            <person name="Zamanian M."/>
            <person name="Zheng Y."/>
            <person name="Cai X."/>
            <person name="Soberon X."/>
            <person name="Olson P.D."/>
            <person name="Laclette J.P."/>
            <person name="Brehm K."/>
            <person name="Berriman M."/>
            <person name="Garciarrubio A."/>
            <person name="Bobes R.J."/>
            <person name="Fragoso G."/>
            <person name="Sanchez-Flores A."/>
            <person name="Estrada K."/>
            <person name="Cevallos M.A."/>
            <person name="Morett E."/>
            <person name="Gonzalez V."/>
            <person name="Portillo T."/>
            <person name="Ochoa-Leyva A."/>
            <person name="Jose M.V."/>
            <person name="Sciutto E."/>
            <person name="Landa A."/>
            <person name="Jimenez L."/>
            <person name="Valdes V."/>
            <person name="Carrero J.C."/>
            <person name="Larralde C."/>
            <person name="Morales-Montor J."/>
            <person name="Limon-Lason J."/>
            <person name="Soberon X."/>
            <person name="Laclette J.P."/>
        </authorList>
    </citation>
    <scope>NUCLEOTIDE SEQUENCE [LARGE SCALE GENOMIC DNA]</scope>
</reference>
<sequence>MAQPRWTLTIYCSNAFKKVTRLSVSYLDQAVCIRQPPAPPPLAGGTQDGCVGSSQGNVLH</sequence>
<name>A0A068WJW4_ECHGR</name>
<evidence type="ECO:0000256" key="1">
    <source>
        <dbReference type="SAM" id="MobiDB-lite"/>
    </source>
</evidence>
<dbReference type="Proteomes" id="UP000492820">
    <property type="component" value="Unassembled WGS sequence"/>
</dbReference>
<feature type="region of interest" description="Disordered" evidence="1">
    <location>
        <begin position="38"/>
        <end position="60"/>
    </location>
</feature>
<gene>
    <name evidence="2" type="ORF">EgrG_000655800</name>
</gene>
<evidence type="ECO:0000313" key="4">
    <source>
        <dbReference type="WBParaSite" id="EgrG_000655800"/>
    </source>
</evidence>
<protein>
    <submittedName>
        <fullName evidence="2 4">Expressed protein</fullName>
    </submittedName>
</protein>
<organism evidence="2">
    <name type="scientific">Echinococcus granulosus</name>
    <name type="common">Hydatid tapeworm</name>
    <dbReference type="NCBI Taxonomy" id="6210"/>
    <lineage>
        <taxon>Eukaryota</taxon>
        <taxon>Metazoa</taxon>
        <taxon>Spiralia</taxon>
        <taxon>Lophotrochozoa</taxon>
        <taxon>Platyhelminthes</taxon>
        <taxon>Cestoda</taxon>
        <taxon>Eucestoda</taxon>
        <taxon>Cyclophyllidea</taxon>
        <taxon>Taeniidae</taxon>
        <taxon>Echinococcus</taxon>
        <taxon>Echinococcus granulosus group</taxon>
    </lineage>
</organism>
<evidence type="ECO:0000313" key="3">
    <source>
        <dbReference type="Proteomes" id="UP000492820"/>
    </source>
</evidence>
<reference evidence="4" key="3">
    <citation type="submission" date="2020-10" db="UniProtKB">
        <authorList>
            <consortium name="WormBaseParasite"/>
        </authorList>
    </citation>
    <scope>IDENTIFICATION</scope>
</reference>
<evidence type="ECO:0000313" key="2">
    <source>
        <dbReference type="EMBL" id="CDS18725.1"/>
    </source>
</evidence>
<accession>A0A068WJW4</accession>
<proteinExistence type="predicted"/>